<accession>A0ABP8XF33</accession>
<dbReference type="Proteomes" id="UP001499974">
    <property type="component" value="Unassembled WGS sequence"/>
</dbReference>
<reference evidence="2" key="1">
    <citation type="journal article" date="2019" name="Int. J. Syst. Evol. Microbiol.">
        <title>The Global Catalogue of Microorganisms (GCM) 10K type strain sequencing project: providing services to taxonomists for standard genome sequencing and annotation.</title>
        <authorList>
            <consortium name="The Broad Institute Genomics Platform"/>
            <consortium name="The Broad Institute Genome Sequencing Center for Infectious Disease"/>
            <person name="Wu L."/>
            <person name="Ma J."/>
        </authorList>
    </citation>
    <scope>NUCLEOTIDE SEQUENCE [LARGE SCALE GENOMIC DNA]</scope>
    <source>
        <strain evidence="2">JCM 18531</strain>
    </source>
</reference>
<organism evidence="1 2">
    <name type="scientific">Nocardioides conyzicola</name>
    <dbReference type="NCBI Taxonomy" id="1651781"/>
    <lineage>
        <taxon>Bacteria</taxon>
        <taxon>Bacillati</taxon>
        <taxon>Actinomycetota</taxon>
        <taxon>Actinomycetes</taxon>
        <taxon>Propionibacteriales</taxon>
        <taxon>Nocardioidaceae</taxon>
        <taxon>Nocardioides</taxon>
    </lineage>
</organism>
<proteinExistence type="predicted"/>
<name>A0ABP8XF33_9ACTN</name>
<evidence type="ECO:0000313" key="1">
    <source>
        <dbReference type="EMBL" id="GAA4706874.1"/>
    </source>
</evidence>
<keyword evidence="2" id="KW-1185">Reference proteome</keyword>
<comment type="caution">
    <text evidence="1">The sequence shown here is derived from an EMBL/GenBank/DDBJ whole genome shotgun (WGS) entry which is preliminary data.</text>
</comment>
<evidence type="ECO:0008006" key="3">
    <source>
        <dbReference type="Google" id="ProtNLM"/>
    </source>
</evidence>
<evidence type="ECO:0000313" key="2">
    <source>
        <dbReference type="Proteomes" id="UP001499974"/>
    </source>
</evidence>
<sequence>MRFTERELTAALTGAAKSVLAAQDKSVRKGRRSVDEAWQSLTQFGRFQLLDGLGDQVLPVLVALPDIEVEAGTRPTFTAAQVASTVEATIGDDVGRVRRAVLVKARVAMVTIALSHLPVRQDPDALIVPDHL</sequence>
<dbReference type="RefSeq" id="WP_345521775.1">
    <property type="nucleotide sequence ID" value="NZ_BAABKM010000002.1"/>
</dbReference>
<protein>
    <recommendedName>
        <fullName evidence="3">DUF222 domain-containing protein</fullName>
    </recommendedName>
</protein>
<gene>
    <name evidence="1" type="ORF">GCM10023349_26490</name>
</gene>
<dbReference type="EMBL" id="BAABKM010000002">
    <property type="protein sequence ID" value="GAA4706874.1"/>
    <property type="molecule type" value="Genomic_DNA"/>
</dbReference>